<dbReference type="AlphaFoldDB" id="A0A7W7PVC2"/>
<keyword evidence="4" id="KW-1185">Reference proteome</keyword>
<dbReference type="GO" id="GO:0036297">
    <property type="term" value="P:interstrand cross-link repair"/>
    <property type="evidence" value="ECO:0007669"/>
    <property type="project" value="TreeGrafter"/>
</dbReference>
<reference evidence="3 4" key="1">
    <citation type="submission" date="2020-08" db="EMBL/GenBank/DDBJ databases">
        <title>Genomic Encyclopedia of Type Strains, Phase III (KMG-III): the genomes of soil and plant-associated and newly described type strains.</title>
        <authorList>
            <person name="Whitman W."/>
        </authorList>
    </citation>
    <scope>NUCLEOTIDE SEQUENCE [LARGE SCALE GENOMIC DNA]</scope>
    <source>
        <strain evidence="3 4">CECT 3273</strain>
    </source>
</reference>
<dbReference type="InterPro" id="IPR018973">
    <property type="entry name" value="MZB"/>
</dbReference>
<organism evidence="3 4">
    <name type="scientific">Streptomyces griseomycini</name>
    <dbReference type="NCBI Taxonomy" id="66895"/>
    <lineage>
        <taxon>Bacteria</taxon>
        <taxon>Bacillati</taxon>
        <taxon>Actinomycetota</taxon>
        <taxon>Actinomycetes</taxon>
        <taxon>Kitasatosporales</taxon>
        <taxon>Streptomycetaceae</taxon>
        <taxon>Streptomyces</taxon>
    </lineage>
</organism>
<comment type="caution">
    <text evidence="3">The sequence shown here is derived from an EMBL/GenBank/DDBJ whole genome shotgun (WGS) entry which is preliminary data.</text>
</comment>
<sequence>MESGVWVDELDRLLRAAGQILEQDVTAYGERRDQAVAARKYWLADTYQKVIRNLTQRELLGVLANRNVLPKYGFPVDTVELRIPQDGGGVAGQLELTRDLSAAVHEYAPGAEIVAGGHLWASAGVYRLPDRELVSRHYTVCGTCGRYREATEPVDPTCTACGATSTAAPRRYVEPVYGFVAARGPQRRPGRTPPRRSWSGADGMPSLLLFDTTPGGAGNVIRIGEHLEPVVEAALARVGGCECGPESSCHACLRTFRNERFHELLSRGEAVVLLDALAGRSTS</sequence>
<dbReference type="PANTHER" id="PTHR47957:SF3">
    <property type="entry name" value="ATP-DEPENDENT HELICASE HRQ1"/>
    <property type="match status" value="1"/>
</dbReference>
<proteinExistence type="predicted"/>
<evidence type="ECO:0000313" key="3">
    <source>
        <dbReference type="EMBL" id="MBB4901985.1"/>
    </source>
</evidence>
<accession>A0A7W7PVC2</accession>
<dbReference type="EMBL" id="JACHJI010000013">
    <property type="protein sequence ID" value="MBB4901985.1"/>
    <property type="molecule type" value="Genomic_DNA"/>
</dbReference>
<gene>
    <name evidence="3" type="ORF">FHS37_006077</name>
</gene>
<dbReference type="Proteomes" id="UP000579523">
    <property type="component" value="Unassembled WGS sequence"/>
</dbReference>
<name>A0A7W7PVC2_9ACTN</name>
<evidence type="ECO:0000256" key="1">
    <source>
        <dbReference type="SAM" id="MobiDB-lite"/>
    </source>
</evidence>
<dbReference type="Pfam" id="PF09369">
    <property type="entry name" value="MZB"/>
    <property type="match status" value="1"/>
</dbReference>
<feature type="domain" description="MrfA-like Zn-binding" evidence="2">
    <location>
        <begin position="202"/>
        <end position="253"/>
    </location>
</feature>
<protein>
    <recommendedName>
        <fullName evidence="2">MrfA-like Zn-binding domain-containing protein</fullName>
    </recommendedName>
</protein>
<dbReference type="RefSeq" id="WP_229890085.1">
    <property type="nucleotide sequence ID" value="NZ_BMTI01000011.1"/>
</dbReference>
<feature type="region of interest" description="Disordered" evidence="1">
    <location>
        <begin position="183"/>
        <end position="204"/>
    </location>
</feature>
<evidence type="ECO:0000313" key="4">
    <source>
        <dbReference type="Proteomes" id="UP000579523"/>
    </source>
</evidence>
<feature type="compositionally biased region" description="Basic residues" evidence="1">
    <location>
        <begin position="185"/>
        <end position="194"/>
    </location>
</feature>
<evidence type="ECO:0000259" key="2">
    <source>
        <dbReference type="Pfam" id="PF09369"/>
    </source>
</evidence>
<dbReference type="GO" id="GO:0043138">
    <property type="term" value="F:3'-5' DNA helicase activity"/>
    <property type="evidence" value="ECO:0007669"/>
    <property type="project" value="TreeGrafter"/>
</dbReference>
<dbReference type="PANTHER" id="PTHR47957">
    <property type="entry name" value="ATP-DEPENDENT HELICASE HRQ1"/>
    <property type="match status" value="1"/>
</dbReference>
<dbReference type="GO" id="GO:0006289">
    <property type="term" value="P:nucleotide-excision repair"/>
    <property type="evidence" value="ECO:0007669"/>
    <property type="project" value="TreeGrafter"/>
</dbReference>